<dbReference type="Proteomes" id="UP001163105">
    <property type="component" value="Unassembled WGS sequence"/>
</dbReference>
<dbReference type="EMBL" id="JAQHRD010000002">
    <property type="protein sequence ID" value="KAJ6444888.1"/>
    <property type="molecule type" value="Genomic_DNA"/>
</dbReference>
<accession>A0AB34G1H2</accession>
<evidence type="ECO:0000313" key="2">
    <source>
        <dbReference type="EMBL" id="KAJ6444888.1"/>
    </source>
</evidence>
<organism evidence="2 3">
    <name type="scientific">Purpureocillium lavendulum</name>
    <dbReference type="NCBI Taxonomy" id="1247861"/>
    <lineage>
        <taxon>Eukaryota</taxon>
        <taxon>Fungi</taxon>
        <taxon>Dikarya</taxon>
        <taxon>Ascomycota</taxon>
        <taxon>Pezizomycotina</taxon>
        <taxon>Sordariomycetes</taxon>
        <taxon>Hypocreomycetidae</taxon>
        <taxon>Hypocreales</taxon>
        <taxon>Ophiocordycipitaceae</taxon>
        <taxon>Purpureocillium</taxon>
    </lineage>
</organism>
<keyword evidence="3" id="KW-1185">Reference proteome</keyword>
<dbReference type="SUPFAM" id="SSF56112">
    <property type="entry name" value="Protein kinase-like (PK-like)"/>
    <property type="match status" value="1"/>
</dbReference>
<dbReference type="PANTHER" id="PTHR21310:SF48">
    <property type="entry name" value="AMINOGLYCOSIDE PHOSPHOTRANSFERASE DOMAIN-CONTAINING PROTEIN"/>
    <property type="match status" value="1"/>
</dbReference>
<gene>
    <name evidence="2" type="ORF">O9K51_03289</name>
</gene>
<evidence type="ECO:0000259" key="1">
    <source>
        <dbReference type="Pfam" id="PF01636"/>
    </source>
</evidence>
<dbReference type="InterPro" id="IPR051678">
    <property type="entry name" value="AGP_Transferase"/>
</dbReference>
<sequence>MDTVYELPFFAPESRLPAPIPSTADIDRLGEVLLEYSGRRVVRFGSHFVVKYGLDVSLTEGENMLFVRRQIQAVSTPEVFALFSVQDADGQQQVNYIVMGNVIGDRLDAIWPSLGSPQKERIARQLRLQIDALRTLPSPGYFGCIGRRPFEDSMFWTAPESDRHDGTISGPFETESELNDAFIKKYLYNSGLEHKAAFYRRVLPVVLRGHGIVFTHGDFQRKNVILKEHGELVIVDWENAGWYPAYWEYALAMFACGSWKDDWHEYLAQILTEYPNEYDWFDMLRRELWS</sequence>
<name>A0AB34G1H2_9HYPO</name>
<keyword evidence="2" id="KW-0645">Protease</keyword>
<dbReference type="PANTHER" id="PTHR21310">
    <property type="entry name" value="AMINOGLYCOSIDE PHOSPHOTRANSFERASE-RELATED-RELATED"/>
    <property type="match status" value="1"/>
</dbReference>
<protein>
    <submittedName>
        <fullName evidence="2">Dipeptidyl aminopeptidase</fullName>
    </submittedName>
</protein>
<dbReference type="Gene3D" id="3.90.1200.10">
    <property type="match status" value="1"/>
</dbReference>
<comment type="caution">
    <text evidence="2">The sequence shown here is derived from an EMBL/GenBank/DDBJ whole genome shotgun (WGS) entry which is preliminary data.</text>
</comment>
<dbReference type="Pfam" id="PF01636">
    <property type="entry name" value="APH"/>
    <property type="match status" value="1"/>
</dbReference>
<dbReference type="InterPro" id="IPR002575">
    <property type="entry name" value="Aminoglycoside_PTrfase"/>
</dbReference>
<proteinExistence type="predicted"/>
<reference evidence="2" key="1">
    <citation type="submission" date="2023-01" db="EMBL/GenBank/DDBJ databases">
        <title>The growth and conidiation of Purpureocillium lavendulum are regulated by nitrogen source and histone H3K14 acetylation.</title>
        <authorList>
            <person name="Tang P."/>
            <person name="Han J."/>
            <person name="Zhang C."/>
            <person name="Tang P."/>
            <person name="Qi F."/>
            <person name="Zhang K."/>
            <person name="Liang L."/>
        </authorList>
    </citation>
    <scope>NUCLEOTIDE SEQUENCE</scope>
    <source>
        <strain evidence="2">YMF1.00683</strain>
    </source>
</reference>
<dbReference type="AlphaFoldDB" id="A0AB34G1H2"/>
<keyword evidence="2" id="KW-0378">Hydrolase</keyword>
<keyword evidence="2" id="KW-0031">Aminopeptidase</keyword>
<feature type="domain" description="Aminoglycoside phosphotransferase" evidence="1">
    <location>
        <begin position="60"/>
        <end position="272"/>
    </location>
</feature>
<dbReference type="InterPro" id="IPR011009">
    <property type="entry name" value="Kinase-like_dom_sf"/>
</dbReference>
<dbReference type="GO" id="GO:0004177">
    <property type="term" value="F:aminopeptidase activity"/>
    <property type="evidence" value="ECO:0007669"/>
    <property type="project" value="UniProtKB-KW"/>
</dbReference>
<evidence type="ECO:0000313" key="3">
    <source>
        <dbReference type="Proteomes" id="UP001163105"/>
    </source>
</evidence>